<dbReference type="RefSeq" id="WP_120112353.1">
    <property type="nucleotide sequence ID" value="NZ_QXQB01000003.1"/>
</dbReference>
<keyword evidence="3" id="KW-0804">Transcription</keyword>
<organism evidence="5 6">
    <name type="scientific">Paenibacillus pinisoli</name>
    <dbReference type="NCBI Taxonomy" id="1276110"/>
    <lineage>
        <taxon>Bacteria</taxon>
        <taxon>Bacillati</taxon>
        <taxon>Bacillota</taxon>
        <taxon>Bacilli</taxon>
        <taxon>Bacillales</taxon>
        <taxon>Paenibacillaceae</taxon>
        <taxon>Paenibacillus</taxon>
    </lineage>
</organism>
<dbReference type="InterPro" id="IPR037923">
    <property type="entry name" value="HTH-like"/>
</dbReference>
<comment type="caution">
    <text evidence="5">The sequence shown here is derived from an EMBL/GenBank/DDBJ whole genome shotgun (WGS) entry which is preliminary data.</text>
</comment>
<sequence length="281" mass="32873">MIEFIHEYAEHLYHTPNALEKHNGVIPIRIGYNEAKPNYHIGPRFIAYYSFHFVHEGQVTLRVNQEEIVLTRGDLFVLFPNSIHEYYITPHEEPALKMFWAAAEGKQMPLITSRLGLTLKTPYIRNFFDQELEQSFFQFALEWKHLVKQDDFTLTQRFYALLNQIVQLSKPAETALSSDDWVATSIDYIHLYYKEGITVTDMADHVGIHRSHFSNVFRQKVGMRPHRYLTKLIMEDAMNIVSTTVLPISHIALSLGYSDVYSFTHAFKSYYGQPPSFYRKP</sequence>
<gene>
    <name evidence="5" type="ORF">D3P09_16925</name>
</gene>
<keyword evidence="1" id="KW-0805">Transcription regulation</keyword>
<dbReference type="InterPro" id="IPR018060">
    <property type="entry name" value="HTH_AraC"/>
</dbReference>
<dbReference type="EMBL" id="QXQB01000003">
    <property type="protein sequence ID" value="RJX39174.1"/>
    <property type="molecule type" value="Genomic_DNA"/>
</dbReference>
<dbReference type="PANTHER" id="PTHR43280">
    <property type="entry name" value="ARAC-FAMILY TRANSCRIPTIONAL REGULATOR"/>
    <property type="match status" value="1"/>
</dbReference>
<dbReference type="Pfam" id="PF12833">
    <property type="entry name" value="HTH_18"/>
    <property type="match status" value="1"/>
</dbReference>
<dbReference type="AlphaFoldDB" id="A0A3A6PZK9"/>
<dbReference type="SUPFAM" id="SSF46689">
    <property type="entry name" value="Homeodomain-like"/>
    <property type="match status" value="2"/>
</dbReference>
<reference evidence="5 6" key="1">
    <citation type="submission" date="2018-09" db="EMBL/GenBank/DDBJ databases">
        <title>Paenibacillus aracenensis nov. sp. isolated from a cave in southern Spain.</title>
        <authorList>
            <person name="Jurado V."/>
            <person name="Gutierrez-Patricio S."/>
            <person name="Gonzalez-Pimentel J.L."/>
            <person name="Miller A.Z."/>
            <person name="Laiz L."/>
            <person name="Saiz-Jimenez C."/>
        </authorList>
    </citation>
    <scope>NUCLEOTIDE SEQUENCE [LARGE SCALE GENOMIC DNA]</scope>
    <source>
        <strain evidence="5 6">JCM 19203</strain>
    </source>
</reference>
<dbReference type="OrthoDB" id="2638442at2"/>
<dbReference type="Gene3D" id="1.10.10.60">
    <property type="entry name" value="Homeodomain-like"/>
    <property type="match status" value="2"/>
</dbReference>
<evidence type="ECO:0000256" key="3">
    <source>
        <dbReference type="ARBA" id="ARBA00023163"/>
    </source>
</evidence>
<dbReference type="GO" id="GO:0043565">
    <property type="term" value="F:sequence-specific DNA binding"/>
    <property type="evidence" value="ECO:0007669"/>
    <property type="project" value="InterPro"/>
</dbReference>
<evidence type="ECO:0000256" key="1">
    <source>
        <dbReference type="ARBA" id="ARBA00023015"/>
    </source>
</evidence>
<keyword evidence="6" id="KW-1185">Reference proteome</keyword>
<dbReference type="PANTHER" id="PTHR43280:SF2">
    <property type="entry name" value="HTH-TYPE TRANSCRIPTIONAL REGULATOR EXSA"/>
    <property type="match status" value="1"/>
</dbReference>
<dbReference type="PROSITE" id="PS01124">
    <property type="entry name" value="HTH_ARAC_FAMILY_2"/>
    <property type="match status" value="1"/>
</dbReference>
<dbReference type="Pfam" id="PF02311">
    <property type="entry name" value="AraC_binding"/>
    <property type="match status" value="1"/>
</dbReference>
<dbReference type="InterPro" id="IPR003313">
    <property type="entry name" value="AraC-bd"/>
</dbReference>
<dbReference type="SUPFAM" id="SSF51215">
    <property type="entry name" value="Regulatory protein AraC"/>
    <property type="match status" value="1"/>
</dbReference>
<proteinExistence type="predicted"/>
<protein>
    <submittedName>
        <fullName evidence="5">AraC family transcriptional regulator</fullName>
    </submittedName>
</protein>
<dbReference type="InterPro" id="IPR014710">
    <property type="entry name" value="RmlC-like_jellyroll"/>
</dbReference>
<dbReference type="PRINTS" id="PR00032">
    <property type="entry name" value="HTHARAC"/>
</dbReference>
<dbReference type="GO" id="GO:0003700">
    <property type="term" value="F:DNA-binding transcription factor activity"/>
    <property type="evidence" value="ECO:0007669"/>
    <property type="project" value="InterPro"/>
</dbReference>
<dbReference type="InterPro" id="IPR020449">
    <property type="entry name" value="Tscrpt_reg_AraC-type_HTH"/>
</dbReference>
<feature type="domain" description="HTH araC/xylS-type" evidence="4">
    <location>
        <begin position="183"/>
        <end position="281"/>
    </location>
</feature>
<dbReference type="InterPro" id="IPR009057">
    <property type="entry name" value="Homeodomain-like_sf"/>
</dbReference>
<evidence type="ECO:0000256" key="2">
    <source>
        <dbReference type="ARBA" id="ARBA00023125"/>
    </source>
</evidence>
<keyword evidence="2" id="KW-0238">DNA-binding</keyword>
<dbReference type="Proteomes" id="UP000267798">
    <property type="component" value="Unassembled WGS sequence"/>
</dbReference>
<evidence type="ECO:0000313" key="5">
    <source>
        <dbReference type="EMBL" id="RJX39174.1"/>
    </source>
</evidence>
<dbReference type="SMART" id="SM00342">
    <property type="entry name" value="HTH_ARAC"/>
    <property type="match status" value="1"/>
</dbReference>
<evidence type="ECO:0000259" key="4">
    <source>
        <dbReference type="PROSITE" id="PS01124"/>
    </source>
</evidence>
<accession>A0A3A6PZK9</accession>
<name>A0A3A6PZK9_9BACL</name>
<dbReference type="Gene3D" id="2.60.120.10">
    <property type="entry name" value="Jelly Rolls"/>
    <property type="match status" value="1"/>
</dbReference>
<evidence type="ECO:0000313" key="6">
    <source>
        <dbReference type="Proteomes" id="UP000267798"/>
    </source>
</evidence>